<evidence type="ECO:0000256" key="9">
    <source>
        <dbReference type="ARBA" id="ARBA00034328"/>
    </source>
</evidence>
<evidence type="ECO:0000313" key="17">
    <source>
        <dbReference type="EMBL" id="MDS0244067.1"/>
    </source>
</evidence>
<dbReference type="GO" id="GO:0008470">
    <property type="term" value="F:3-methylbutanoyl-CoA dehydrogenase activity"/>
    <property type="evidence" value="ECO:0007669"/>
    <property type="project" value="TreeGrafter"/>
</dbReference>
<dbReference type="Gene3D" id="1.20.140.10">
    <property type="entry name" value="Butyryl-CoA Dehydrogenase, subunit A, domain 3"/>
    <property type="match status" value="1"/>
</dbReference>
<dbReference type="InterPro" id="IPR036250">
    <property type="entry name" value="AcylCo_DH-like_C"/>
</dbReference>
<keyword evidence="2" id="KW-0285">Flavoprotein</keyword>
<evidence type="ECO:0000256" key="12">
    <source>
        <dbReference type="ARBA" id="ARBA00048445"/>
    </source>
</evidence>
<comment type="catalytic activity">
    <reaction evidence="11">
        <text>dibenzothiophene + FMNH2 + O2 = dibenzothiophene 5-oxide + FMN + H2O + H(+)</text>
        <dbReference type="Rhea" id="RHEA:49076"/>
        <dbReference type="ChEBI" id="CHEBI:15377"/>
        <dbReference type="ChEBI" id="CHEBI:15378"/>
        <dbReference type="ChEBI" id="CHEBI:15379"/>
        <dbReference type="ChEBI" id="CHEBI:23681"/>
        <dbReference type="ChEBI" id="CHEBI:23683"/>
        <dbReference type="ChEBI" id="CHEBI:57618"/>
        <dbReference type="ChEBI" id="CHEBI:58210"/>
    </reaction>
</comment>
<dbReference type="InterPro" id="IPR013786">
    <property type="entry name" value="AcylCoA_DH/ox_N"/>
</dbReference>
<feature type="domain" description="Acyl-CoA dehydrogenase C-terminal" evidence="16">
    <location>
        <begin position="244"/>
        <end position="387"/>
    </location>
</feature>
<comment type="catalytic activity">
    <reaction evidence="13">
        <text>dibenzothiophene + 2 FMNH2 + 2 O2 = dibenzothiophene 5,5-dioxide + 2 FMN + 2 H2O + 2 H(+)</text>
        <dbReference type="Rhea" id="RHEA:49072"/>
        <dbReference type="ChEBI" id="CHEBI:15377"/>
        <dbReference type="ChEBI" id="CHEBI:15378"/>
        <dbReference type="ChEBI" id="CHEBI:15379"/>
        <dbReference type="ChEBI" id="CHEBI:23681"/>
        <dbReference type="ChEBI" id="CHEBI:57618"/>
        <dbReference type="ChEBI" id="CHEBI:58210"/>
        <dbReference type="ChEBI" id="CHEBI:90356"/>
        <dbReference type="EC" id="1.14.14.21"/>
    </reaction>
</comment>
<dbReference type="PANTHER" id="PTHR43884">
    <property type="entry name" value="ACYL-COA DEHYDROGENASE"/>
    <property type="match status" value="1"/>
</dbReference>
<evidence type="ECO:0000256" key="13">
    <source>
        <dbReference type="ARBA" id="ARBA00049456"/>
    </source>
</evidence>
<dbReference type="SUPFAM" id="SSF47203">
    <property type="entry name" value="Acyl-CoA dehydrogenase C-terminal domain-like"/>
    <property type="match status" value="1"/>
</dbReference>
<evidence type="ECO:0000256" key="11">
    <source>
        <dbReference type="ARBA" id="ARBA00047859"/>
    </source>
</evidence>
<name>A0AAJ2HAT1_9MICO</name>
<dbReference type="InterPro" id="IPR013107">
    <property type="entry name" value="Acyl-CoA_DH_C"/>
</dbReference>
<dbReference type="GO" id="GO:0006552">
    <property type="term" value="P:L-leucine catabolic process"/>
    <property type="evidence" value="ECO:0007669"/>
    <property type="project" value="TreeGrafter"/>
</dbReference>
<comment type="similarity">
    <text evidence="8">Belongs to the DszC flavin monooxygenase family.</text>
</comment>
<sequence>MPEASAHDRLRDELPDDVVDRFARLLEGIRDGSADRDRDRVLPFEALRALRDAGLPVARLPRDRGGLGLDWPQFGRLLIEVAAADPNLPQILRGHVALVEQTLTTDDAAFRERWLGRIGAGQISGNAWSEPSGSTHARAGTELVEDDAGALRVHGRKFYTTGSLFAEWTDVVAHRVSDATDVAVLVRLDQPSVTVSDDWDGIGQRLTGTGTIVFDGASVDAQDAVPVAARFPYQTALYQFVLLAVLAGIARTAVEDAAAAVRARTRSYSHGSAARTADDPQILGLLGEQSAVAFAVQRTVVAVADDLERAYRAARAAAQAPSEATRAEALAAAGLAEIRTAQAQSFATRAVQQLTSRIFDALGASATARGTGLDRHWRNARTVSSHNPVLFKDRWIGEYEVHDRLPQPLWAVGTPVENA</sequence>
<evidence type="ECO:0000256" key="8">
    <source>
        <dbReference type="ARBA" id="ARBA00034317"/>
    </source>
</evidence>
<comment type="pathway">
    <text evidence="7">Sulfur metabolism; dibenzothiophene degradation.</text>
</comment>
<dbReference type="EC" id="1.14.14.21" evidence="9"/>
<comment type="catalytic activity">
    <reaction evidence="12">
        <text>dibenzothiophene 5-oxide + FMNH2 + O2 = dibenzothiophene 5,5-dioxide + FMN + H2O + H(+)</text>
        <dbReference type="Rhea" id="RHEA:49080"/>
        <dbReference type="ChEBI" id="CHEBI:15377"/>
        <dbReference type="ChEBI" id="CHEBI:15378"/>
        <dbReference type="ChEBI" id="CHEBI:15379"/>
        <dbReference type="ChEBI" id="CHEBI:23683"/>
        <dbReference type="ChEBI" id="CHEBI:57618"/>
        <dbReference type="ChEBI" id="CHEBI:58210"/>
        <dbReference type="ChEBI" id="CHEBI:90356"/>
    </reaction>
</comment>
<evidence type="ECO:0000256" key="4">
    <source>
        <dbReference type="ARBA" id="ARBA00022741"/>
    </source>
</evidence>
<comment type="subcellular location">
    <subcellularLocation>
        <location evidence="1">Cytoplasm</location>
    </subcellularLocation>
</comment>
<dbReference type="Gene3D" id="2.40.110.10">
    <property type="entry name" value="Butyryl-CoA Dehydrogenase, subunit A, domain 2"/>
    <property type="match status" value="1"/>
</dbReference>
<keyword evidence="4" id="KW-0547">Nucleotide-binding</keyword>
<dbReference type="InterPro" id="IPR046373">
    <property type="entry name" value="Acyl-CoA_Oxase/DH_mid-dom_sf"/>
</dbReference>
<dbReference type="EMBL" id="JAHWXH010000001">
    <property type="protein sequence ID" value="MDS0244067.1"/>
    <property type="molecule type" value="Genomic_DNA"/>
</dbReference>
<dbReference type="GO" id="GO:0004497">
    <property type="term" value="F:monooxygenase activity"/>
    <property type="evidence" value="ECO:0007669"/>
    <property type="project" value="UniProtKB-KW"/>
</dbReference>
<dbReference type="PANTHER" id="PTHR43884:SF12">
    <property type="entry name" value="ISOVALERYL-COA DEHYDROGENASE, MITOCHONDRIAL-RELATED"/>
    <property type="match status" value="1"/>
</dbReference>
<dbReference type="Pfam" id="PF02770">
    <property type="entry name" value="Acyl-CoA_dh_M"/>
    <property type="match status" value="1"/>
</dbReference>
<evidence type="ECO:0000256" key="5">
    <source>
        <dbReference type="ARBA" id="ARBA00023002"/>
    </source>
</evidence>
<organism evidence="17 18">
    <name type="scientific">Microbacterium aurantiacum</name>
    <dbReference type="NCBI Taxonomy" id="162393"/>
    <lineage>
        <taxon>Bacteria</taxon>
        <taxon>Bacillati</taxon>
        <taxon>Actinomycetota</taxon>
        <taxon>Actinomycetes</taxon>
        <taxon>Micrococcales</taxon>
        <taxon>Microbacteriaceae</taxon>
        <taxon>Microbacterium</taxon>
    </lineage>
</organism>
<dbReference type="SUPFAM" id="SSF56645">
    <property type="entry name" value="Acyl-CoA dehydrogenase NM domain-like"/>
    <property type="match status" value="1"/>
</dbReference>
<proteinExistence type="inferred from homology"/>
<evidence type="ECO:0000259" key="14">
    <source>
        <dbReference type="Pfam" id="PF02770"/>
    </source>
</evidence>
<dbReference type="AlphaFoldDB" id="A0AAJ2HAT1"/>
<dbReference type="Gene3D" id="1.10.540.10">
    <property type="entry name" value="Acyl-CoA dehydrogenase/oxidase, N-terminal domain"/>
    <property type="match status" value="1"/>
</dbReference>
<evidence type="ECO:0000259" key="16">
    <source>
        <dbReference type="Pfam" id="PF08028"/>
    </source>
</evidence>
<evidence type="ECO:0000256" key="6">
    <source>
        <dbReference type="ARBA" id="ARBA00023033"/>
    </source>
</evidence>
<feature type="domain" description="Acyl-CoA dehydrogenase/oxidase N-terminal" evidence="15">
    <location>
        <begin position="28"/>
        <end position="121"/>
    </location>
</feature>
<keyword evidence="3" id="KW-0288">FMN</keyword>
<dbReference type="Proteomes" id="UP001183582">
    <property type="component" value="Unassembled WGS sequence"/>
</dbReference>
<protein>
    <recommendedName>
        <fullName evidence="10">Dibenzothiophene monooxygenase</fullName>
        <ecNumber evidence="9">1.14.14.21</ecNumber>
    </recommendedName>
</protein>
<dbReference type="InterPro" id="IPR006091">
    <property type="entry name" value="Acyl-CoA_Oxase/DH_mid-dom"/>
</dbReference>
<evidence type="ECO:0000256" key="7">
    <source>
        <dbReference type="ARBA" id="ARBA00034307"/>
    </source>
</evidence>
<evidence type="ECO:0000313" key="18">
    <source>
        <dbReference type="Proteomes" id="UP001183582"/>
    </source>
</evidence>
<evidence type="ECO:0000259" key="15">
    <source>
        <dbReference type="Pfam" id="PF02771"/>
    </source>
</evidence>
<dbReference type="InterPro" id="IPR009100">
    <property type="entry name" value="AcylCoA_DH/oxidase_NM_dom_sf"/>
</dbReference>
<evidence type="ECO:0000256" key="1">
    <source>
        <dbReference type="ARBA" id="ARBA00004496"/>
    </source>
</evidence>
<evidence type="ECO:0000256" key="2">
    <source>
        <dbReference type="ARBA" id="ARBA00022630"/>
    </source>
</evidence>
<accession>A0AAJ2HAT1</accession>
<dbReference type="PIRSF" id="PIRSF016578">
    <property type="entry name" value="HsaA"/>
    <property type="match status" value="1"/>
</dbReference>
<gene>
    <name evidence="17" type="ORF">KZC50_00410</name>
</gene>
<evidence type="ECO:0000256" key="10">
    <source>
        <dbReference type="ARBA" id="ARBA00034345"/>
    </source>
</evidence>
<keyword evidence="6" id="KW-0503">Monooxygenase</keyword>
<feature type="domain" description="Acyl-CoA oxidase/dehydrogenase middle" evidence="14">
    <location>
        <begin position="127"/>
        <end position="216"/>
    </location>
</feature>
<keyword evidence="5" id="KW-0560">Oxidoreductase</keyword>
<comment type="caution">
    <text evidence="17">The sequence shown here is derived from an EMBL/GenBank/DDBJ whole genome shotgun (WGS) entry which is preliminary data.</text>
</comment>
<dbReference type="Pfam" id="PF02771">
    <property type="entry name" value="Acyl-CoA_dh_N"/>
    <property type="match status" value="1"/>
</dbReference>
<dbReference type="GO" id="GO:0050660">
    <property type="term" value="F:flavin adenine dinucleotide binding"/>
    <property type="evidence" value="ECO:0007669"/>
    <property type="project" value="InterPro"/>
</dbReference>
<dbReference type="GO" id="GO:0005737">
    <property type="term" value="C:cytoplasm"/>
    <property type="evidence" value="ECO:0007669"/>
    <property type="project" value="UniProtKB-SubCell"/>
</dbReference>
<dbReference type="InterPro" id="IPR037069">
    <property type="entry name" value="AcylCoA_DH/ox_N_sf"/>
</dbReference>
<evidence type="ECO:0000256" key="3">
    <source>
        <dbReference type="ARBA" id="ARBA00022643"/>
    </source>
</evidence>
<reference evidence="17 18" key="1">
    <citation type="submission" date="2021-06" db="EMBL/GenBank/DDBJ databases">
        <title>Genome-based taxonomic framework of Microbacterium strains isolated from marine environment, the description of four new species and reclassification of four preexisting species.</title>
        <authorList>
            <person name="Lee S.D."/>
            <person name="Kim S.-M."/>
            <person name="Byeon Y.-S."/>
            <person name="Yang H.L."/>
            <person name="Kim I.S."/>
        </authorList>
    </citation>
    <scope>NUCLEOTIDE SEQUENCE [LARGE SCALE GENOMIC DNA]</scope>
    <source>
        <strain evidence="17 18">KACC 20514</strain>
    </source>
</reference>
<dbReference type="Pfam" id="PF08028">
    <property type="entry name" value="Acyl-CoA_dh_2"/>
    <property type="match status" value="1"/>
</dbReference>